<accession>A0A8S2ZJD9</accession>
<evidence type="ECO:0000313" key="1">
    <source>
        <dbReference type="EMBL" id="CAF4635182.1"/>
    </source>
</evidence>
<proteinExistence type="predicted"/>
<name>A0A8S2ZJD9_9BILA</name>
<gene>
    <name evidence="1" type="ORF">SMN809_LOCUS40451</name>
</gene>
<evidence type="ECO:0000313" key="2">
    <source>
        <dbReference type="Proteomes" id="UP000676336"/>
    </source>
</evidence>
<dbReference type="Proteomes" id="UP000676336">
    <property type="component" value="Unassembled WGS sequence"/>
</dbReference>
<feature type="non-terminal residue" evidence="1">
    <location>
        <position position="81"/>
    </location>
</feature>
<feature type="non-terminal residue" evidence="1">
    <location>
        <position position="1"/>
    </location>
</feature>
<organism evidence="1 2">
    <name type="scientific">Rotaria magnacalcarata</name>
    <dbReference type="NCBI Taxonomy" id="392030"/>
    <lineage>
        <taxon>Eukaryota</taxon>
        <taxon>Metazoa</taxon>
        <taxon>Spiralia</taxon>
        <taxon>Gnathifera</taxon>
        <taxon>Rotifera</taxon>
        <taxon>Eurotatoria</taxon>
        <taxon>Bdelloidea</taxon>
        <taxon>Philodinida</taxon>
        <taxon>Philodinidae</taxon>
        <taxon>Rotaria</taxon>
    </lineage>
</organism>
<dbReference type="AlphaFoldDB" id="A0A8S2ZJD9"/>
<reference evidence="1" key="1">
    <citation type="submission" date="2021-02" db="EMBL/GenBank/DDBJ databases">
        <authorList>
            <person name="Nowell W R."/>
        </authorList>
    </citation>
    <scope>NUCLEOTIDE SEQUENCE</scope>
</reference>
<sequence length="81" mass="8918">GPDYLTRYETIDSDNQQQSLSAITRSITRQATASASSLPTVTEDHPTTSTLLLKSTSILDFTLEKIKSEQDTDTDIQLIIS</sequence>
<protein>
    <submittedName>
        <fullName evidence="1">Uncharacterized protein</fullName>
    </submittedName>
</protein>
<dbReference type="EMBL" id="CAJOBI010111507">
    <property type="protein sequence ID" value="CAF4635182.1"/>
    <property type="molecule type" value="Genomic_DNA"/>
</dbReference>
<comment type="caution">
    <text evidence="1">The sequence shown here is derived from an EMBL/GenBank/DDBJ whole genome shotgun (WGS) entry which is preliminary data.</text>
</comment>